<dbReference type="Proteomes" id="UP000645462">
    <property type="component" value="Unassembled WGS sequence"/>
</dbReference>
<feature type="coiled-coil region" evidence="1">
    <location>
        <begin position="63"/>
        <end position="97"/>
    </location>
</feature>
<evidence type="ECO:0000313" key="3">
    <source>
        <dbReference type="Proteomes" id="UP000645462"/>
    </source>
</evidence>
<sequence>MVFVAQTGTQQTGIRQMTQINELQHRITAALDRVAQGVAKLEERAAQAVPAAPSEPGIDPAEVARLQDALDEEKLANAQLEERVRKLHETHRKELEAAKAAAAAASGPAAPMIDVSALDLDLQRLRQSNEMLRATNEELRRALSENVGEPHLINKAMLAELEGLRAARSVEAAETRAIIASLTPLLEAAAEPEEAN</sequence>
<accession>A0ABQ1KK33</accession>
<proteinExistence type="predicted"/>
<keyword evidence="3" id="KW-1185">Reference proteome</keyword>
<evidence type="ECO:0008006" key="4">
    <source>
        <dbReference type="Google" id="ProtNLM"/>
    </source>
</evidence>
<dbReference type="EMBL" id="BMFC01000002">
    <property type="protein sequence ID" value="GGB99027.1"/>
    <property type="molecule type" value="Genomic_DNA"/>
</dbReference>
<evidence type="ECO:0000256" key="1">
    <source>
        <dbReference type="SAM" id="Coils"/>
    </source>
</evidence>
<comment type="caution">
    <text evidence="2">The sequence shown here is derived from an EMBL/GenBank/DDBJ whole genome shotgun (WGS) entry which is preliminary data.</text>
</comment>
<keyword evidence="1" id="KW-0175">Coiled coil</keyword>
<name>A0ABQ1KK33_9RHOB</name>
<organism evidence="2 3">
    <name type="scientific">Marivita lacus</name>
    <dbReference type="NCBI Taxonomy" id="1323742"/>
    <lineage>
        <taxon>Bacteria</taxon>
        <taxon>Pseudomonadati</taxon>
        <taxon>Pseudomonadota</taxon>
        <taxon>Alphaproteobacteria</taxon>
        <taxon>Rhodobacterales</taxon>
        <taxon>Roseobacteraceae</taxon>
        <taxon>Marivita</taxon>
    </lineage>
</organism>
<reference evidence="3" key="1">
    <citation type="journal article" date="2019" name="Int. J. Syst. Evol. Microbiol.">
        <title>The Global Catalogue of Microorganisms (GCM) 10K type strain sequencing project: providing services to taxonomists for standard genome sequencing and annotation.</title>
        <authorList>
            <consortium name="The Broad Institute Genomics Platform"/>
            <consortium name="The Broad Institute Genome Sequencing Center for Infectious Disease"/>
            <person name="Wu L."/>
            <person name="Ma J."/>
        </authorList>
    </citation>
    <scope>NUCLEOTIDE SEQUENCE [LARGE SCALE GENOMIC DNA]</scope>
    <source>
        <strain evidence="3">CGMCC 1.12478</strain>
    </source>
</reference>
<protein>
    <recommendedName>
        <fullName evidence="4">Colicin transporter</fullName>
    </recommendedName>
</protein>
<evidence type="ECO:0000313" key="2">
    <source>
        <dbReference type="EMBL" id="GGB99027.1"/>
    </source>
</evidence>
<gene>
    <name evidence="2" type="ORF">GCM10011363_14590</name>
</gene>